<dbReference type="NCBIfam" id="TIGR02937">
    <property type="entry name" value="sigma70-ECF"/>
    <property type="match status" value="1"/>
</dbReference>
<dbReference type="Gene3D" id="1.10.10.10">
    <property type="entry name" value="Winged helix-like DNA-binding domain superfamily/Winged helix DNA-binding domain"/>
    <property type="match status" value="1"/>
</dbReference>
<dbReference type="HOGENOM" id="CLU_110616_4_1_9"/>
<dbReference type="RefSeq" id="WP_002571451.1">
    <property type="nucleotide sequence ID" value="NZ_KB851149.1"/>
</dbReference>
<sequence length="167" mass="20537">MQKTRYYIRRENRMIHVTQKEFQAYIESKRDEGPVYMIRMDHYILEVPRDKYMEFYRDKSREQYLFRQAAIYQVTSYNNMDTDDILGIDMIPDESVQVEDEVIRNLQFEKLHRCIKQLPPEDEELIRIAYFEEMSEREMAKLYGISQPAIHKRKMKILFFLKKLMEI</sequence>
<dbReference type="SUPFAM" id="SSF88659">
    <property type="entry name" value="Sigma3 and sigma4 domains of RNA polymerase sigma factors"/>
    <property type="match status" value="1"/>
</dbReference>
<evidence type="ECO:0000259" key="1">
    <source>
        <dbReference type="Pfam" id="PF08281"/>
    </source>
</evidence>
<dbReference type="PATRIC" id="fig|997897.5.peg.1257"/>
<dbReference type="GO" id="GO:0016987">
    <property type="term" value="F:sigma factor activity"/>
    <property type="evidence" value="ECO:0007669"/>
    <property type="project" value="InterPro"/>
</dbReference>
<accession>R0B9W0</accession>
<organism evidence="2 3">
    <name type="scientific">Enterocloster bolteae 90B8</name>
    <dbReference type="NCBI Taxonomy" id="997897"/>
    <lineage>
        <taxon>Bacteria</taxon>
        <taxon>Bacillati</taxon>
        <taxon>Bacillota</taxon>
        <taxon>Clostridia</taxon>
        <taxon>Lachnospirales</taxon>
        <taxon>Lachnospiraceae</taxon>
        <taxon>Enterocloster</taxon>
    </lineage>
</organism>
<feature type="domain" description="RNA polymerase sigma factor 70 region 4 type 2" evidence="1">
    <location>
        <begin position="109"/>
        <end position="155"/>
    </location>
</feature>
<name>R0B9W0_9FIRM</name>
<proteinExistence type="predicted"/>
<comment type="caution">
    <text evidence="2">The sequence shown here is derived from an EMBL/GenBank/DDBJ whole genome shotgun (WGS) entry which is preliminary data.</text>
</comment>
<evidence type="ECO:0000313" key="3">
    <source>
        <dbReference type="Proteomes" id="UP000013041"/>
    </source>
</evidence>
<dbReference type="GO" id="GO:0006352">
    <property type="term" value="P:DNA-templated transcription initiation"/>
    <property type="evidence" value="ECO:0007669"/>
    <property type="project" value="InterPro"/>
</dbReference>
<protein>
    <submittedName>
        <fullName evidence="2">Sigma-70 family RNA polymerase sigma factor</fullName>
    </submittedName>
</protein>
<evidence type="ECO:0000313" key="2">
    <source>
        <dbReference type="EMBL" id="ENZ41804.1"/>
    </source>
</evidence>
<dbReference type="EMBL" id="AGYG01000009">
    <property type="protein sequence ID" value="ENZ41804.1"/>
    <property type="molecule type" value="Genomic_DNA"/>
</dbReference>
<dbReference type="InterPro" id="IPR036388">
    <property type="entry name" value="WH-like_DNA-bd_sf"/>
</dbReference>
<dbReference type="AlphaFoldDB" id="R0B9W0"/>
<dbReference type="Pfam" id="PF08281">
    <property type="entry name" value="Sigma70_r4_2"/>
    <property type="match status" value="1"/>
</dbReference>
<gene>
    <name evidence="2" type="ORF">HMPREF1097_01180</name>
</gene>
<dbReference type="GO" id="GO:0003677">
    <property type="term" value="F:DNA binding"/>
    <property type="evidence" value="ECO:0007669"/>
    <property type="project" value="InterPro"/>
</dbReference>
<dbReference type="InterPro" id="IPR014284">
    <property type="entry name" value="RNA_pol_sigma-70_dom"/>
</dbReference>
<dbReference type="InterPro" id="IPR013249">
    <property type="entry name" value="RNA_pol_sigma70_r4_t2"/>
</dbReference>
<dbReference type="InterPro" id="IPR013324">
    <property type="entry name" value="RNA_pol_sigma_r3/r4-like"/>
</dbReference>
<reference evidence="2 3" key="1">
    <citation type="submission" date="2013-01" db="EMBL/GenBank/DDBJ databases">
        <title>The Genome Sequence of Clostridium bolteae 90B8.</title>
        <authorList>
            <consortium name="The Broad Institute Genome Sequencing Platform"/>
            <person name="Earl A."/>
            <person name="Ward D."/>
            <person name="Feldgarden M."/>
            <person name="Gevers D."/>
            <person name="Courvalin P."/>
            <person name="Lambert T."/>
            <person name="Walker B."/>
            <person name="Young S.K."/>
            <person name="Zeng Q."/>
            <person name="Gargeya S."/>
            <person name="Fitzgerald M."/>
            <person name="Haas B."/>
            <person name="Abouelleil A."/>
            <person name="Alvarado L."/>
            <person name="Arachchi H.M."/>
            <person name="Berlin A.M."/>
            <person name="Chapman S.B."/>
            <person name="Dewar J."/>
            <person name="Goldberg J."/>
            <person name="Griggs A."/>
            <person name="Gujja S."/>
            <person name="Hansen M."/>
            <person name="Howarth C."/>
            <person name="Imamovic A."/>
            <person name="Larimer J."/>
            <person name="McCowan C."/>
            <person name="Murphy C."/>
            <person name="Neiman D."/>
            <person name="Pearson M."/>
            <person name="Priest M."/>
            <person name="Roberts A."/>
            <person name="Saif S."/>
            <person name="Shea T."/>
            <person name="Sisk P."/>
            <person name="Sykes S."/>
            <person name="Wortman J."/>
            <person name="Nusbaum C."/>
            <person name="Birren B."/>
        </authorList>
    </citation>
    <scope>NUCLEOTIDE SEQUENCE [LARGE SCALE GENOMIC DNA]</scope>
    <source>
        <strain evidence="2 3">90B8</strain>
    </source>
</reference>
<dbReference type="Proteomes" id="UP000013041">
    <property type="component" value="Unassembled WGS sequence"/>
</dbReference>